<dbReference type="Gene3D" id="3.60.40.10">
    <property type="entry name" value="PPM-type phosphatase domain"/>
    <property type="match status" value="1"/>
</dbReference>
<dbReference type="Pfam" id="PF00481">
    <property type="entry name" value="PP2C"/>
    <property type="match status" value="1"/>
</dbReference>
<name>A0A8H5D1I7_9AGAR</name>
<reference evidence="2 3" key="1">
    <citation type="journal article" date="2020" name="ISME J.">
        <title>Uncovering the hidden diversity of litter-decomposition mechanisms in mushroom-forming fungi.</title>
        <authorList>
            <person name="Floudas D."/>
            <person name="Bentzer J."/>
            <person name="Ahren D."/>
            <person name="Johansson T."/>
            <person name="Persson P."/>
            <person name="Tunlid A."/>
        </authorList>
    </citation>
    <scope>NUCLEOTIDE SEQUENCE [LARGE SCALE GENOMIC DNA]</scope>
    <source>
        <strain evidence="2 3">CBS 406.79</strain>
    </source>
</reference>
<dbReference type="SUPFAM" id="SSF81606">
    <property type="entry name" value="PP2C-like"/>
    <property type="match status" value="1"/>
</dbReference>
<dbReference type="Proteomes" id="UP000518752">
    <property type="component" value="Unassembled WGS sequence"/>
</dbReference>
<keyword evidence="3" id="KW-1185">Reference proteome</keyword>
<evidence type="ECO:0000259" key="1">
    <source>
        <dbReference type="Pfam" id="PF00481"/>
    </source>
</evidence>
<proteinExistence type="predicted"/>
<dbReference type="EMBL" id="JAACJN010000284">
    <property type="protein sequence ID" value="KAF5351483.1"/>
    <property type="molecule type" value="Genomic_DNA"/>
</dbReference>
<dbReference type="InterPro" id="IPR001932">
    <property type="entry name" value="PPM-type_phosphatase-like_dom"/>
</dbReference>
<protein>
    <recommendedName>
        <fullName evidence="1">PPM-type phosphatase domain-containing protein</fullName>
    </recommendedName>
</protein>
<organism evidence="2 3">
    <name type="scientific">Collybiopsis confluens</name>
    <dbReference type="NCBI Taxonomy" id="2823264"/>
    <lineage>
        <taxon>Eukaryota</taxon>
        <taxon>Fungi</taxon>
        <taxon>Dikarya</taxon>
        <taxon>Basidiomycota</taxon>
        <taxon>Agaricomycotina</taxon>
        <taxon>Agaricomycetes</taxon>
        <taxon>Agaricomycetidae</taxon>
        <taxon>Agaricales</taxon>
        <taxon>Marasmiineae</taxon>
        <taxon>Omphalotaceae</taxon>
        <taxon>Collybiopsis</taxon>
    </lineage>
</organism>
<accession>A0A8H5D1I7</accession>
<comment type="caution">
    <text evidence="2">The sequence shown here is derived from an EMBL/GenBank/DDBJ whole genome shotgun (WGS) entry which is preliminary data.</text>
</comment>
<feature type="domain" description="PPM-type phosphatase" evidence="1">
    <location>
        <begin position="12"/>
        <end position="65"/>
    </location>
</feature>
<dbReference type="AlphaFoldDB" id="A0A8H5D1I7"/>
<evidence type="ECO:0000313" key="3">
    <source>
        <dbReference type="Proteomes" id="UP000518752"/>
    </source>
</evidence>
<dbReference type="OrthoDB" id="420076at2759"/>
<evidence type="ECO:0000313" key="2">
    <source>
        <dbReference type="EMBL" id="KAF5351483.1"/>
    </source>
</evidence>
<gene>
    <name evidence="2" type="ORF">D9757_012869</name>
</gene>
<dbReference type="InterPro" id="IPR036457">
    <property type="entry name" value="PPM-type-like_dom_sf"/>
</dbReference>
<sequence>MSIHPTYNLIWAVVAEPEITTTRVRNGDFLIMASDGLWDCLTSEEAVGLVGLWLSNNHDAVYTSQPMRNVGKKSFDDTNVYQRNELPLKVPLDRDGKDDKTLFYAWWKAKKQFVNWDDSPAAHLARNALGGADGDLTEALISMTSPRARRYRFVVPTRKKYSYC</sequence>